<evidence type="ECO:0000313" key="1">
    <source>
        <dbReference type="WBParaSite" id="SSTP_0000005200.1"/>
    </source>
</evidence>
<protein>
    <recommendedName>
        <fullName evidence="2">DDE-1 domain-containing protein</fullName>
    </recommendedName>
</protein>
<dbReference type="AlphaFoldDB" id="A0A0K0DS40"/>
<dbReference type="WBParaSite" id="SSTP_0000005200.1">
    <property type="protein sequence ID" value="SSTP_0000005200.1"/>
    <property type="gene ID" value="SSTP_0000005200"/>
</dbReference>
<evidence type="ECO:0008006" key="2">
    <source>
        <dbReference type="Google" id="ProtNLM"/>
    </source>
</evidence>
<proteinExistence type="predicted"/>
<dbReference type="STRING" id="6248.A0A0K0DS40"/>
<reference evidence="1" key="1">
    <citation type="submission" date="2015-08" db="UniProtKB">
        <authorList>
            <consortium name="WormBaseParasite"/>
        </authorList>
    </citation>
    <scope>IDENTIFICATION</scope>
</reference>
<sequence length="97" mass="11235">MKRPSMNIYLQWIVDVWEELSRELIIKSFKGCGLTNALDGSDDGEIHCFKPNGSIPFGCLLLEQARINGVNNKFEQIQILEEEEENDYDSDEYVEFD</sequence>
<accession>A0A0K0DS40</accession>
<organism evidence="1">
    <name type="scientific">Strongyloides stercoralis</name>
    <name type="common">Threadworm</name>
    <dbReference type="NCBI Taxonomy" id="6248"/>
    <lineage>
        <taxon>Eukaryota</taxon>
        <taxon>Metazoa</taxon>
        <taxon>Ecdysozoa</taxon>
        <taxon>Nematoda</taxon>
        <taxon>Chromadorea</taxon>
        <taxon>Rhabditida</taxon>
        <taxon>Tylenchina</taxon>
        <taxon>Panagrolaimomorpha</taxon>
        <taxon>Strongyloidoidea</taxon>
        <taxon>Strongyloididae</taxon>
        <taxon>Strongyloides</taxon>
    </lineage>
</organism>
<name>A0A0K0DS40_STRER</name>